<organism evidence="10">
    <name type="scientific">Papilio xuthus</name>
    <name type="common">Asian swallowtail butterfly</name>
    <dbReference type="NCBI Taxonomy" id="66420"/>
    <lineage>
        <taxon>Eukaryota</taxon>
        <taxon>Metazoa</taxon>
        <taxon>Ecdysozoa</taxon>
        <taxon>Arthropoda</taxon>
        <taxon>Hexapoda</taxon>
        <taxon>Insecta</taxon>
        <taxon>Pterygota</taxon>
        <taxon>Neoptera</taxon>
        <taxon>Endopterygota</taxon>
        <taxon>Lepidoptera</taxon>
        <taxon>Glossata</taxon>
        <taxon>Ditrysia</taxon>
        <taxon>Papilionoidea</taxon>
        <taxon>Papilionidae</taxon>
        <taxon>Papilioninae</taxon>
        <taxon>Papilio</taxon>
    </lineage>
</organism>
<evidence type="ECO:0000256" key="7">
    <source>
        <dbReference type="ARBA" id="ARBA00048528"/>
    </source>
</evidence>
<dbReference type="GO" id="GO:0016020">
    <property type="term" value="C:membrane"/>
    <property type="evidence" value="ECO:0007669"/>
    <property type="project" value="GOC"/>
</dbReference>
<evidence type="ECO:0000256" key="3">
    <source>
        <dbReference type="ARBA" id="ARBA00013220"/>
    </source>
</evidence>
<dbReference type="Gene3D" id="3.40.640.10">
    <property type="entry name" value="Type I PLP-dependent aspartate aminotransferase-like (Major domain)"/>
    <property type="match status" value="1"/>
</dbReference>
<dbReference type="InterPro" id="IPR015421">
    <property type="entry name" value="PyrdxlP-dep_Trfase_major"/>
</dbReference>
<dbReference type="GO" id="GO:0046512">
    <property type="term" value="P:sphingosine biosynthetic process"/>
    <property type="evidence" value="ECO:0007669"/>
    <property type="project" value="TreeGrafter"/>
</dbReference>
<comment type="similarity">
    <text evidence="2 8">Belongs to the class-II pyridoxal-phosphate-dependent aminotransferase family.</text>
</comment>
<evidence type="ECO:0000256" key="2">
    <source>
        <dbReference type="ARBA" id="ARBA00008392"/>
    </source>
</evidence>
<dbReference type="InterPro" id="IPR015422">
    <property type="entry name" value="PyrdxlP-dep_Trfase_small"/>
</dbReference>
<dbReference type="KEGG" id="pxu:106126841"/>
<dbReference type="InterPro" id="IPR001917">
    <property type="entry name" value="Aminotrans_II_pyridoxalP_BS"/>
</dbReference>
<dbReference type="RefSeq" id="XP_013180178.1">
    <property type="nucleotide sequence ID" value="XM_013324724.1"/>
</dbReference>
<evidence type="ECO:0000313" key="10">
    <source>
        <dbReference type="RefSeq" id="XP_013180178.1"/>
    </source>
</evidence>
<evidence type="ECO:0000256" key="1">
    <source>
        <dbReference type="ARBA" id="ARBA00001933"/>
    </source>
</evidence>
<dbReference type="Gene3D" id="3.90.1150.10">
    <property type="entry name" value="Aspartate Aminotransferase, domain 1"/>
    <property type="match status" value="1"/>
</dbReference>
<protein>
    <recommendedName>
        <fullName evidence="3">serine C-palmitoyltransferase</fullName>
        <ecNumber evidence="3">2.3.1.50</ecNumber>
    </recommendedName>
</protein>
<comment type="catalytic activity">
    <reaction evidence="7">
        <text>L-serine + hexadecanoyl-CoA + H(+) = 3-oxosphinganine + CO2 + CoA</text>
        <dbReference type="Rhea" id="RHEA:14761"/>
        <dbReference type="ChEBI" id="CHEBI:15378"/>
        <dbReference type="ChEBI" id="CHEBI:16526"/>
        <dbReference type="ChEBI" id="CHEBI:33384"/>
        <dbReference type="ChEBI" id="CHEBI:57287"/>
        <dbReference type="ChEBI" id="CHEBI:57379"/>
        <dbReference type="ChEBI" id="CHEBI:58299"/>
        <dbReference type="EC" id="2.3.1.50"/>
    </reaction>
</comment>
<dbReference type="InterPro" id="IPR050087">
    <property type="entry name" value="AON_synthase_class-II"/>
</dbReference>
<keyword evidence="6" id="KW-0012">Acyltransferase</keyword>
<evidence type="ECO:0000256" key="6">
    <source>
        <dbReference type="ARBA" id="ARBA00023315"/>
    </source>
</evidence>
<dbReference type="PANTHER" id="PTHR13693">
    <property type="entry name" value="CLASS II AMINOTRANSFERASE/8-AMINO-7-OXONONANOATE SYNTHASE"/>
    <property type="match status" value="1"/>
</dbReference>
<dbReference type="Proteomes" id="UP000694872">
    <property type="component" value="Unplaced"/>
</dbReference>
<name>A0AAJ6ZVW8_PAPXU</name>
<dbReference type="GO" id="GO:0004758">
    <property type="term" value="F:serine C-palmitoyltransferase activity"/>
    <property type="evidence" value="ECO:0007669"/>
    <property type="project" value="UniProtKB-EC"/>
</dbReference>
<feature type="domain" description="Aminotransferase class I/classII large" evidence="9">
    <location>
        <begin position="176"/>
        <end position="525"/>
    </location>
</feature>
<dbReference type="GeneID" id="106126841"/>
<dbReference type="EC" id="2.3.1.50" evidence="3"/>
<accession>A0AAJ6ZVW8</accession>
<comment type="cofactor">
    <cofactor evidence="1 8">
        <name>pyridoxal 5'-phosphate</name>
        <dbReference type="ChEBI" id="CHEBI:597326"/>
    </cofactor>
</comment>
<evidence type="ECO:0000256" key="4">
    <source>
        <dbReference type="ARBA" id="ARBA00022679"/>
    </source>
</evidence>
<dbReference type="PROSITE" id="PS00599">
    <property type="entry name" value="AA_TRANSFER_CLASS_2"/>
    <property type="match status" value="1"/>
</dbReference>
<dbReference type="Pfam" id="PF00155">
    <property type="entry name" value="Aminotran_1_2"/>
    <property type="match status" value="1"/>
</dbReference>
<dbReference type="GO" id="GO:0017059">
    <property type="term" value="C:serine palmitoyltransferase complex"/>
    <property type="evidence" value="ECO:0007669"/>
    <property type="project" value="TreeGrafter"/>
</dbReference>
<evidence type="ECO:0000259" key="9">
    <source>
        <dbReference type="Pfam" id="PF00155"/>
    </source>
</evidence>
<dbReference type="GO" id="GO:0046513">
    <property type="term" value="P:ceramide biosynthetic process"/>
    <property type="evidence" value="ECO:0007669"/>
    <property type="project" value="TreeGrafter"/>
</dbReference>
<proteinExistence type="inferred from homology"/>
<dbReference type="AlphaFoldDB" id="A0AAJ6ZVW8"/>
<evidence type="ECO:0000256" key="5">
    <source>
        <dbReference type="ARBA" id="ARBA00022898"/>
    </source>
</evidence>
<dbReference type="PANTHER" id="PTHR13693:SF3">
    <property type="entry name" value="LD36009P"/>
    <property type="match status" value="1"/>
</dbReference>
<gene>
    <name evidence="10" type="primary">LOC106126841</name>
</gene>
<keyword evidence="4" id="KW-0808">Transferase</keyword>
<dbReference type="SUPFAM" id="SSF53383">
    <property type="entry name" value="PLP-dependent transferases"/>
    <property type="match status" value="1"/>
</dbReference>
<dbReference type="InterPro" id="IPR004839">
    <property type="entry name" value="Aminotransferase_I/II_large"/>
</dbReference>
<dbReference type="CTD" id="34910"/>
<dbReference type="InterPro" id="IPR015424">
    <property type="entry name" value="PyrdxlP-dep_Trfase"/>
</dbReference>
<keyword evidence="5 8" id="KW-0663">Pyridoxal phosphate</keyword>
<dbReference type="GO" id="GO:0030170">
    <property type="term" value="F:pyridoxal phosphate binding"/>
    <property type="evidence" value="ECO:0007669"/>
    <property type="project" value="InterPro"/>
</dbReference>
<reference evidence="10" key="1">
    <citation type="submission" date="2025-08" db="UniProtKB">
        <authorList>
            <consortium name="RefSeq"/>
        </authorList>
    </citation>
    <scope>IDENTIFICATION</scope>
</reference>
<sequence>MAGVAMRGCARSTDTEFTQTEEHFENEEKILNGKISCLKNGYQKTANLNNEATRMGGDYAGLPAMDWSQYDTFPGSFEKCSLVTAALTHLGLYILMLLGFVNQLLFRPKVATERNREGYAPLYNPFEQFFSRYVYRRVRHCFNRPICSAPGAELTLKERRTDDYNWSFRFTGEERRCINLGSYNYLGFAEPTGPCADAAAEATRRYGLALASSRAELGSCPLHEELEEATARFLGVEAALVCGMGFATNALGLPGLLGPGALVLSDENNHASLILGLRLARVTVRVFRHNDLRHLERLARDAIAERRWTNIVVVVEGVYSMEGSIVPLQGIIALKKRLGLQVYLDEAHSVGALGAHARGVTDHCGVRPADVDVLMGTFTKSFGAAGGYIAGSAKLIKWLRAHGHMHAYAHAMSPAVCMQILAAMRALRTPSGLRRVRTLRDNTHYFRTRLRALGVVAYGHEDSPVVPMLVYTFSNMAAVVERLTARGIATVGVGFPATPLYKARIRFCLSAAHSRDQLESCLDAIEEVVDELGLRYSRLPLR</sequence>
<evidence type="ECO:0000256" key="8">
    <source>
        <dbReference type="RuleBase" id="RU003693"/>
    </source>
</evidence>